<protein>
    <recommendedName>
        <fullName evidence="6">Tyrosine-protein phosphatase domain-containing protein</fullName>
    </recommendedName>
</protein>
<organism evidence="5">
    <name type="scientific">viral metagenome</name>
    <dbReference type="NCBI Taxonomy" id="1070528"/>
    <lineage>
        <taxon>unclassified sequences</taxon>
        <taxon>metagenomes</taxon>
        <taxon>organismal metagenomes</taxon>
    </lineage>
</organism>
<dbReference type="InterPro" id="IPR029021">
    <property type="entry name" value="Prot-tyrosine_phosphatase-like"/>
</dbReference>
<dbReference type="PROSITE" id="PS50056">
    <property type="entry name" value="TYR_PHOSPHATASE_2"/>
    <property type="match status" value="1"/>
</dbReference>
<feature type="domain" description="Tyrosine specific protein phosphatases" evidence="4">
    <location>
        <begin position="56"/>
        <end position="117"/>
    </location>
</feature>
<dbReference type="SUPFAM" id="SSF52799">
    <property type="entry name" value="(Phosphotyrosine protein) phosphatases II"/>
    <property type="match status" value="1"/>
</dbReference>
<dbReference type="GO" id="GO:0017017">
    <property type="term" value="F:MAP kinase tyrosine/serine/threonine phosphatase activity"/>
    <property type="evidence" value="ECO:0007669"/>
    <property type="project" value="TreeGrafter"/>
</dbReference>
<evidence type="ECO:0000259" key="3">
    <source>
        <dbReference type="PROSITE" id="PS50054"/>
    </source>
</evidence>
<sequence length="155" mass="18031">MSEIIKNKLYLGDMFDANDEVFIKNNNISCIICVAEKLKINNTNSNVKVYNYELSDDYSCNISHYFDEICDIINKENIVLVNCVAGISRSSTIVIAYIMKNYKLDLKNTFIGVRNERNRICPNKNFMKCLLDYELSLFGKNSLTYEKCITLFYYT</sequence>
<dbReference type="PANTHER" id="PTHR10159:SF519">
    <property type="entry name" value="DUAL SPECIFICITY PROTEIN PHOSPHATASE MPK3"/>
    <property type="match status" value="1"/>
</dbReference>
<evidence type="ECO:0000256" key="2">
    <source>
        <dbReference type="ARBA" id="ARBA00022912"/>
    </source>
</evidence>
<evidence type="ECO:0008006" key="6">
    <source>
        <dbReference type="Google" id="ProtNLM"/>
    </source>
</evidence>
<proteinExistence type="predicted"/>
<keyword evidence="2" id="KW-0904">Protein phosphatase</keyword>
<dbReference type="CDD" id="cd14498">
    <property type="entry name" value="DSP"/>
    <property type="match status" value="1"/>
</dbReference>
<dbReference type="SMART" id="SM00195">
    <property type="entry name" value="DSPc"/>
    <property type="match status" value="1"/>
</dbReference>
<dbReference type="GO" id="GO:0043409">
    <property type="term" value="P:negative regulation of MAPK cascade"/>
    <property type="evidence" value="ECO:0007669"/>
    <property type="project" value="TreeGrafter"/>
</dbReference>
<name>A0A6C0IFN6_9ZZZZ</name>
<dbReference type="PROSITE" id="PS50054">
    <property type="entry name" value="TYR_PHOSPHATASE_DUAL"/>
    <property type="match status" value="1"/>
</dbReference>
<dbReference type="InterPro" id="IPR020422">
    <property type="entry name" value="TYR_PHOSPHATASE_DUAL_dom"/>
</dbReference>
<dbReference type="InterPro" id="IPR000387">
    <property type="entry name" value="Tyr_Pase_dom"/>
</dbReference>
<dbReference type="SMART" id="SM00404">
    <property type="entry name" value="PTPc_motif"/>
    <property type="match status" value="1"/>
</dbReference>
<dbReference type="AlphaFoldDB" id="A0A6C0IFN6"/>
<dbReference type="Gene3D" id="3.90.190.10">
    <property type="entry name" value="Protein tyrosine phosphatase superfamily"/>
    <property type="match status" value="1"/>
</dbReference>
<dbReference type="GO" id="GO:0033550">
    <property type="term" value="F:MAP kinase tyrosine phosphatase activity"/>
    <property type="evidence" value="ECO:0007669"/>
    <property type="project" value="TreeGrafter"/>
</dbReference>
<dbReference type="PANTHER" id="PTHR10159">
    <property type="entry name" value="DUAL SPECIFICITY PROTEIN PHOSPHATASE"/>
    <property type="match status" value="1"/>
</dbReference>
<feature type="domain" description="Tyrosine-protein phosphatase" evidence="3">
    <location>
        <begin position="1"/>
        <end position="139"/>
    </location>
</feature>
<evidence type="ECO:0000259" key="4">
    <source>
        <dbReference type="PROSITE" id="PS50056"/>
    </source>
</evidence>
<dbReference type="InterPro" id="IPR000340">
    <property type="entry name" value="Dual-sp_phosphatase_cat-dom"/>
</dbReference>
<reference evidence="5" key="1">
    <citation type="journal article" date="2020" name="Nature">
        <title>Giant virus diversity and host interactions through global metagenomics.</title>
        <authorList>
            <person name="Schulz F."/>
            <person name="Roux S."/>
            <person name="Paez-Espino D."/>
            <person name="Jungbluth S."/>
            <person name="Walsh D.A."/>
            <person name="Denef V.J."/>
            <person name="McMahon K.D."/>
            <person name="Konstantinidis K.T."/>
            <person name="Eloe-Fadrosh E.A."/>
            <person name="Kyrpides N.C."/>
            <person name="Woyke T."/>
        </authorList>
    </citation>
    <scope>NUCLEOTIDE SEQUENCE</scope>
    <source>
        <strain evidence="5">GVMAG-M-3300023184-86</strain>
    </source>
</reference>
<evidence type="ECO:0000313" key="5">
    <source>
        <dbReference type="EMBL" id="QHT91988.1"/>
    </source>
</evidence>
<dbReference type="GO" id="GO:0005737">
    <property type="term" value="C:cytoplasm"/>
    <property type="evidence" value="ECO:0007669"/>
    <property type="project" value="TreeGrafter"/>
</dbReference>
<keyword evidence="1" id="KW-0378">Hydrolase</keyword>
<dbReference type="GO" id="GO:0008330">
    <property type="term" value="F:protein tyrosine/threonine phosphatase activity"/>
    <property type="evidence" value="ECO:0007669"/>
    <property type="project" value="TreeGrafter"/>
</dbReference>
<accession>A0A6C0IFN6</accession>
<dbReference type="InterPro" id="IPR003595">
    <property type="entry name" value="Tyr_Pase_cat"/>
</dbReference>
<dbReference type="Pfam" id="PF00782">
    <property type="entry name" value="DSPc"/>
    <property type="match status" value="1"/>
</dbReference>
<dbReference type="EMBL" id="MN740173">
    <property type="protein sequence ID" value="QHT91988.1"/>
    <property type="molecule type" value="Genomic_DNA"/>
</dbReference>
<evidence type="ECO:0000256" key="1">
    <source>
        <dbReference type="ARBA" id="ARBA00022801"/>
    </source>
</evidence>